<evidence type="ECO:0008006" key="3">
    <source>
        <dbReference type="Google" id="ProtNLM"/>
    </source>
</evidence>
<name>A0A1J1LFK8_9CYAN</name>
<dbReference type="AlphaFoldDB" id="A0A1J1LFK8"/>
<dbReference type="InterPro" id="IPR010328">
    <property type="entry name" value="DUF928"/>
</dbReference>
<keyword evidence="2" id="KW-1185">Reference proteome</keyword>
<dbReference type="Proteomes" id="UP000184315">
    <property type="component" value="Unassembled WGS sequence"/>
</dbReference>
<reference evidence="2" key="1">
    <citation type="submission" date="2015-10" db="EMBL/GenBank/DDBJ databases">
        <authorList>
            <person name="Regsiter A."/>
            <person name="william w."/>
        </authorList>
    </citation>
    <scope>NUCLEOTIDE SEQUENCE [LARGE SCALE GENOMIC DNA]</scope>
</reference>
<sequence>MVIKSVGYLSLILGMMLPVTASLAIIPAPVKNGVNSPMEISLKFPDAPKGDGPVSTAGGGTRGTSCGLDNTKLTALVPSQNTLTVSANPTFFVYIPKLNQSQILKGEFELIYNPNKNKYVTLYKTNVKLPLEPSIVKIPLPKTVTLEPGIKYQWTFAITCNTSNFSDPTEDFVGVYIQRNELTPTLKQELEQTQNQLKKAEIYARENIWQDTLMSLAQLRDSQQEEWKSLLTSIKIEESIIDAPFAPESTVSNSEEQSAQ</sequence>
<dbReference type="EMBL" id="CZDF01000132">
    <property type="protein sequence ID" value="CUR30958.1"/>
    <property type="molecule type" value="Genomic_DNA"/>
</dbReference>
<gene>
    <name evidence="1" type="ORF">PL9214290549</name>
</gene>
<proteinExistence type="predicted"/>
<accession>A0A1J1LFK8</accession>
<evidence type="ECO:0000313" key="1">
    <source>
        <dbReference type="EMBL" id="CUR30958.1"/>
    </source>
</evidence>
<evidence type="ECO:0000313" key="2">
    <source>
        <dbReference type="Proteomes" id="UP000184315"/>
    </source>
</evidence>
<dbReference type="STRING" id="671072.PL9214290549"/>
<organism evidence="1 2">
    <name type="scientific">Planktothrix tepida PCC 9214</name>
    <dbReference type="NCBI Taxonomy" id="671072"/>
    <lineage>
        <taxon>Bacteria</taxon>
        <taxon>Bacillati</taxon>
        <taxon>Cyanobacteriota</taxon>
        <taxon>Cyanophyceae</taxon>
        <taxon>Oscillatoriophycideae</taxon>
        <taxon>Oscillatoriales</taxon>
        <taxon>Microcoleaceae</taxon>
        <taxon>Planktothrix</taxon>
    </lineage>
</organism>
<dbReference type="RefSeq" id="WP_072717899.1">
    <property type="nucleotide sequence ID" value="NZ_LN889782.1"/>
</dbReference>
<dbReference type="Pfam" id="PF06051">
    <property type="entry name" value="DUF928"/>
    <property type="match status" value="1"/>
</dbReference>
<protein>
    <recommendedName>
        <fullName evidence="3">DUF928 domain-containing protein</fullName>
    </recommendedName>
</protein>